<dbReference type="EMBL" id="BPEY01000082">
    <property type="protein sequence ID" value="GIU50279.1"/>
    <property type="molecule type" value="Genomic_DNA"/>
</dbReference>
<gene>
    <name evidence="2" type="ORF">TUM4438_35710</name>
</gene>
<evidence type="ECO:0000313" key="2">
    <source>
        <dbReference type="EMBL" id="GIU50279.1"/>
    </source>
</evidence>
<accession>A0ABQ4PNZ1</accession>
<proteinExistence type="predicted"/>
<dbReference type="Gene3D" id="3.40.50.150">
    <property type="entry name" value="Vaccinia Virus protein VP39"/>
    <property type="match status" value="1"/>
</dbReference>
<reference evidence="2" key="1">
    <citation type="submission" date="2021-05" db="EMBL/GenBank/DDBJ databases">
        <title>Molecular characterization for Shewanella algae harboring chromosomal blaOXA-55-like strains isolated from clinical and environment sample.</title>
        <authorList>
            <person name="Ohama Y."/>
            <person name="Aoki K."/>
            <person name="Harada S."/>
            <person name="Moriya K."/>
            <person name="Ishii Y."/>
            <person name="Tateda K."/>
        </authorList>
    </citation>
    <scope>NUCLEOTIDE SEQUENCE</scope>
    <source>
        <strain evidence="2">JCM 11563</strain>
    </source>
</reference>
<protein>
    <recommendedName>
        <fullName evidence="1">Methyltransferase FkbM domain-containing protein</fullName>
    </recommendedName>
</protein>
<dbReference type="Pfam" id="PF05050">
    <property type="entry name" value="Methyltransf_21"/>
    <property type="match status" value="1"/>
</dbReference>
<dbReference type="InterPro" id="IPR006342">
    <property type="entry name" value="FkbM_mtfrase"/>
</dbReference>
<sequence>MSNSLKLFLENQLEFFNQHKRVAVFGAGSGGQQVIEWLRKSNITVCRVYDNDPTKHGIPVCGVEVFTPNKQIINDYPVVIASTWNKEIKQQLSELACTLFIDASITGLSNTPITSDWLTQLKWLEEQLVDDDSKLVLEDIAHYLEQPEKGMPKAKYEQYQHPKLHLIKNATIIDGGAFDALSSINLHHHYGLETKVTAFEPDPGNVLKCKQLIANYEHKEKISLIEKGVWDKEETLYFNSSNSVHGASSSANSQGDIQVPVTGIDIALKGHKVHMIKLDVEGAELKALQGAKKTILSDKPILAICLYHYFDDLWILPKYIKELNPKYRFYIGHHTNNWFETVLYAI</sequence>
<keyword evidence="3" id="KW-1185">Reference proteome</keyword>
<evidence type="ECO:0000313" key="3">
    <source>
        <dbReference type="Proteomes" id="UP000887104"/>
    </source>
</evidence>
<dbReference type="PANTHER" id="PTHR34203:SF15">
    <property type="entry name" value="SLL1173 PROTEIN"/>
    <property type="match status" value="1"/>
</dbReference>
<dbReference type="PANTHER" id="PTHR34203">
    <property type="entry name" value="METHYLTRANSFERASE, FKBM FAMILY PROTEIN"/>
    <property type="match status" value="1"/>
</dbReference>
<feature type="domain" description="Methyltransferase FkbM" evidence="1">
    <location>
        <begin position="177"/>
        <end position="310"/>
    </location>
</feature>
<evidence type="ECO:0000259" key="1">
    <source>
        <dbReference type="Pfam" id="PF05050"/>
    </source>
</evidence>
<comment type="caution">
    <text evidence="2">The sequence shown here is derived from an EMBL/GenBank/DDBJ whole genome shotgun (WGS) entry which is preliminary data.</text>
</comment>
<dbReference type="Proteomes" id="UP000887104">
    <property type="component" value="Unassembled WGS sequence"/>
</dbReference>
<organism evidence="2 3">
    <name type="scientific">Shewanella sairae</name>
    <dbReference type="NCBI Taxonomy" id="190310"/>
    <lineage>
        <taxon>Bacteria</taxon>
        <taxon>Pseudomonadati</taxon>
        <taxon>Pseudomonadota</taxon>
        <taxon>Gammaproteobacteria</taxon>
        <taxon>Alteromonadales</taxon>
        <taxon>Shewanellaceae</taxon>
        <taxon>Shewanella</taxon>
    </lineage>
</organism>
<dbReference type="SUPFAM" id="SSF53335">
    <property type="entry name" value="S-adenosyl-L-methionine-dependent methyltransferases"/>
    <property type="match status" value="1"/>
</dbReference>
<dbReference type="InterPro" id="IPR052514">
    <property type="entry name" value="SAM-dependent_MTase"/>
</dbReference>
<name>A0ABQ4PNZ1_9GAMM</name>
<dbReference type="InterPro" id="IPR029063">
    <property type="entry name" value="SAM-dependent_MTases_sf"/>
</dbReference>
<dbReference type="NCBIfam" id="TIGR01444">
    <property type="entry name" value="fkbM_fam"/>
    <property type="match status" value="1"/>
</dbReference>
<dbReference type="Gene3D" id="3.40.50.720">
    <property type="entry name" value="NAD(P)-binding Rossmann-like Domain"/>
    <property type="match status" value="1"/>
</dbReference>
<dbReference type="RefSeq" id="WP_220782551.1">
    <property type="nucleotide sequence ID" value="NZ_BPEY01000082.1"/>
</dbReference>